<reference evidence="2" key="1">
    <citation type="submission" date="2018-01" db="EMBL/GenBank/DDBJ databases">
        <title>An insight into the sialome of Amazonian anophelines.</title>
        <authorList>
            <person name="Ribeiro J.M."/>
            <person name="Scarpassa V."/>
            <person name="Calvo E."/>
        </authorList>
    </citation>
    <scope>NUCLEOTIDE SEQUENCE</scope>
    <source>
        <tissue evidence="2">Salivary glands</tissue>
    </source>
</reference>
<keyword evidence="1" id="KW-0732">Signal</keyword>
<organism evidence="2">
    <name type="scientific">Anopheles braziliensis</name>
    <dbReference type="NCBI Taxonomy" id="58242"/>
    <lineage>
        <taxon>Eukaryota</taxon>
        <taxon>Metazoa</taxon>
        <taxon>Ecdysozoa</taxon>
        <taxon>Arthropoda</taxon>
        <taxon>Hexapoda</taxon>
        <taxon>Insecta</taxon>
        <taxon>Pterygota</taxon>
        <taxon>Neoptera</taxon>
        <taxon>Endopterygota</taxon>
        <taxon>Diptera</taxon>
        <taxon>Nematocera</taxon>
        <taxon>Culicoidea</taxon>
        <taxon>Culicidae</taxon>
        <taxon>Anophelinae</taxon>
        <taxon>Anopheles</taxon>
    </lineage>
</organism>
<dbReference type="AlphaFoldDB" id="A0A2M3ZLA0"/>
<dbReference type="EMBL" id="GGFM01008560">
    <property type="protein sequence ID" value="MBW29311.1"/>
    <property type="molecule type" value="Transcribed_RNA"/>
</dbReference>
<feature type="signal peptide" evidence="1">
    <location>
        <begin position="1"/>
        <end position="19"/>
    </location>
</feature>
<feature type="chain" id="PRO_5014688694" description="Secreted peptide" evidence="1">
    <location>
        <begin position="20"/>
        <end position="118"/>
    </location>
</feature>
<proteinExistence type="predicted"/>
<evidence type="ECO:0008006" key="3">
    <source>
        <dbReference type="Google" id="ProtNLM"/>
    </source>
</evidence>
<name>A0A2M3ZLA0_9DIPT</name>
<evidence type="ECO:0000256" key="1">
    <source>
        <dbReference type="SAM" id="SignalP"/>
    </source>
</evidence>
<sequence>MSQLLTILLLLLIFSISSSNSISHINHLLQSFNHILNESSSKRMLVEKLWNNNILVRNVCIYNVFNLICKRYILAPIEQNETTVHIRSAHTLIIERHAGYYNKGTIFINCRVSWKSSN</sequence>
<protein>
    <recommendedName>
        <fullName evidence="3">Secreted peptide</fullName>
    </recommendedName>
</protein>
<accession>A0A2M3ZLA0</accession>
<evidence type="ECO:0000313" key="2">
    <source>
        <dbReference type="EMBL" id="MBW29311.1"/>
    </source>
</evidence>